<dbReference type="STRING" id="290340.AAur_1288"/>
<name>A1R4A9_PAEAT</name>
<dbReference type="AlphaFoldDB" id="A1R4A9"/>
<organism evidence="3 4">
    <name type="scientific">Paenarthrobacter aurescens (strain TC1)</name>
    <dbReference type="NCBI Taxonomy" id="290340"/>
    <lineage>
        <taxon>Bacteria</taxon>
        <taxon>Bacillati</taxon>
        <taxon>Actinomycetota</taxon>
        <taxon>Actinomycetes</taxon>
        <taxon>Micrococcales</taxon>
        <taxon>Micrococcaceae</taxon>
        <taxon>Paenarthrobacter</taxon>
    </lineage>
</organism>
<feature type="transmembrane region" description="Helical" evidence="2">
    <location>
        <begin position="59"/>
        <end position="79"/>
    </location>
</feature>
<evidence type="ECO:0000313" key="4">
    <source>
        <dbReference type="Proteomes" id="UP000000637"/>
    </source>
</evidence>
<dbReference type="eggNOG" id="ENOG502ZJ9I">
    <property type="taxonomic scope" value="Bacteria"/>
</dbReference>
<keyword evidence="2" id="KW-1133">Transmembrane helix</keyword>
<dbReference type="Proteomes" id="UP000000637">
    <property type="component" value="Chromosome"/>
</dbReference>
<accession>A1R4A9</accession>
<keyword evidence="4" id="KW-1185">Reference proteome</keyword>
<reference evidence="3 4" key="1">
    <citation type="journal article" date="2006" name="PLoS Genet.">
        <title>Secrets of soil survival revealed by the genome sequence of Arthrobacter aurescens TC1.</title>
        <authorList>
            <person name="Mongodin E.F."/>
            <person name="Shapir N."/>
            <person name="Daugherty S.C."/>
            <person name="DeBoy R.T."/>
            <person name="Emerson J.B."/>
            <person name="Shvartzbeyn A."/>
            <person name="Radune D."/>
            <person name="Vamathevan J."/>
            <person name="Riggs F."/>
            <person name="Grinberg V."/>
            <person name="Khouri H."/>
            <person name="Wackett L.P."/>
            <person name="Nelson K.E."/>
            <person name="Sadowsky M.J."/>
        </authorList>
    </citation>
    <scope>NUCLEOTIDE SEQUENCE [LARGE SCALE GENOMIC DNA]</scope>
    <source>
        <strain evidence="3 4">TC1</strain>
    </source>
</reference>
<evidence type="ECO:0000256" key="2">
    <source>
        <dbReference type="SAM" id="Phobius"/>
    </source>
</evidence>
<proteinExistence type="predicted"/>
<protein>
    <submittedName>
        <fullName evidence="3">Uncharacterized protein</fullName>
    </submittedName>
</protein>
<gene>
    <name evidence="3" type="ordered locus">AAur_1288</name>
</gene>
<dbReference type="KEGG" id="aau:AAur_1288"/>
<feature type="region of interest" description="Disordered" evidence="1">
    <location>
        <begin position="96"/>
        <end position="127"/>
    </location>
</feature>
<keyword evidence="2" id="KW-0472">Membrane</keyword>
<sequence>MPCGQSASRLRAASRHAPAPIEGLKVHHLILALTVTPSPDPTGTLRPGLSEDQVTPGTWGFVLTAFIVILTTFLIVDMVRRIRRVRYRAQVEEARLAAEADEAAGEGSPAEAGSPTEENGDGGPRTR</sequence>
<keyword evidence="2" id="KW-0812">Transmembrane</keyword>
<dbReference type="HOGENOM" id="CLU_159122_0_0_11"/>
<evidence type="ECO:0000256" key="1">
    <source>
        <dbReference type="SAM" id="MobiDB-lite"/>
    </source>
</evidence>
<dbReference type="EMBL" id="CP000474">
    <property type="protein sequence ID" value="ABM07354.1"/>
    <property type="molecule type" value="Genomic_DNA"/>
</dbReference>
<evidence type="ECO:0000313" key="3">
    <source>
        <dbReference type="EMBL" id="ABM07354.1"/>
    </source>
</evidence>